<dbReference type="InParanoid" id="V4SIP8"/>
<keyword evidence="2" id="KW-1185">Reference proteome</keyword>
<dbReference type="KEGG" id="cic:CICLE_v10030445mg"/>
<reference evidence="1 2" key="1">
    <citation type="submission" date="2013-10" db="EMBL/GenBank/DDBJ databases">
        <authorList>
            <consortium name="International Citrus Genome Consortium"/>
            <person name="Jenkins J."/>
            <person name="Schmutz J."/>
            <person name="Prochnik S."/>
            <person name="Rokhsar D."/>
            <person name="Gmitter F."/>
            <person name="Ollitrault P."/>
            <person name="Machado M."/>
            <person name="Talon M."/>
            <person name="Wincker P."/>
            <person name="Jaillon O."/>
            <person name="Morgante M."/>
        </authorList>
    </citation>
    <scope>NUCLEOTIDE SEQUENCE</scope>
    <source>
        <strain evidence="2">cv. Clemenules</strain>
    </source>
</reference>
<organism evidence="1 2">
    <name type="scientific">Citrus clementina</name>
    <name type="common">Clementine</name>
    <name type="synonym">Citrus deliciosa x Citrus sinensis</name>
    <dbReference type="NCBI Taxonomy" id="85681"/>
    <lineage>
        <taxon>Eukaryota</taxon>
        <taxon>Viridiplantae</taxon>
        <taxon>Streptophyta</taxon>
        <taxon>Embryophyta</taxon>
        <taxon>Tracheophyta</taxon>
        <taxon>Spermatophyta</taxon>
        <taxon>Magnoliopsida</taxon>
        <taxon>eudicotyledons</taxon>
        <taxon>Gunneridae</taxon>
        <taxon>Pentapetalae</taxon>
        <taxon>rosids</taxon>
        <taxon>malvids</taxon>
        <taxon>Sapindales</taxon>
        <taxon>Rutaceae</taxon>
        <taxon>Aurantioideae</taxon>
        <taxon>Citrus</taxon>
    </lineage>
</organism>
<dbReference type="Proteomes" id="UP000030687">
    <property type="component" value="Unassembled WGS sequence"/>
</dbReference>
<dbReference type="AlphaFoldDB" id="V4SIP8"/>
<dbReference type="EMBL" id="KI536978">
    <property type="protein sequence ID" value="ESR36921.1"/>
    <property type="molecule type" value="Genomic_DNA"/>
</dbReference>
<dbReference type="Gramene" id="ESR36921">
    <property type="protein sequence ID" value="ESR36921"/>
    <property type="gene ID" value="CICLE_v10030445mg"/>
</dbReference>
<sequence length="77" mass="9066">MDLLVIFLLASLTVLYENDPMNLVLLWTSPELLLSLQYEYQSSFNFWQCILKRTCANVLFHHLFILIKIALPIVMHL</sequence>
<proteinExistence type="predicted"/>
<protein>
    <submittedName>
        <fullName evidence="1">Uncharacterized protein</fullName>
    </submittedName>
</protein>
<name>V4SIP8_CITCL</name>
<evidence type="ECO:0000313" key="2">
    <source>
        <dbReference type="Proteomes" id="UP000030687"/>
    </source>
</evidence>
<accession>V4SIP8</accession>
<gene>
    <name evidence="1" type="ORF">CICLE_v10030445mg</name>
</gene>
<evidence type="ECO:0000313" key="1">
    <source>
        <dbReference type="EMBL" id="ESR36921.1"/>
    </source>
</evidence>